<keyword evidence="1" id="KW-0732">Signal</keyword>
<feature type="chain" id="PRO_5006057763" evidence="1">
    <location>
        <begin position="29"/>
        <end position="360"/>
    </location>
</feature>
<evidence type="ECO:0000313" key="2">
    <source>
        <dbReference type="EMBL" id="BAT25214.1"/>
    </source>
</evidence>
<organism evidence="2">
    <name type="scientific">Nitzschia sp. IriIs04</name>
    <dbReference type="NCBI Taxonomy" id="1444690"/>
    <lineage>
        <taxon>Eukaryota</taxon>
        <taxon>Sar</taxon>
        <taxon>Stramenopiles</taxon>
        <taxon>Ochrophyta</taxon>
        <taxon>Bacillariophyta</taxon>
        <taxon>Bacillariophyceae</taxon>
        <taxon>Bacillariophycidae</taxon>
        <taxon>Bacillariales</taxon>
        <taxon>Bacillariaceae</taxon>
        <taxon>Nitzschia</taxon>
    </lineage>
</organism>
<sequence>TNQLSVVATGNWQLLLTLLLCNNPQSSSLHIIDNIIAMRQFLHILLLSSATLVVSLDSLSGHSMCHRLPFVLRGGEAEPVSSSTATTTSTARTKITPSYATRLEVVKASVLEEAAEAIEELRQQIINQATIVEDFGSKAETICNNALEDFAKTSPDATDASSEAIYDRTLESLEAALDAPLQILYLRQLSMLRDQALQRYRAAAKTSGASEYEAMLQADAQFVRAAEASMREGGADWDYSAERGYLQSVMNSISESSKKVADIQTKSAQQQQTAMQFLQQQQHMIQQLQVQLYGQNTPWNIGFAYRFPNSNFNLQGTYQQGRTNVQVSCVADEYAPFLGPHGFTKGVGPANLGLSLNLSL</sequence>
<dbReference type="AlphaFoldDB" id="A0A0P0YUX0"/>
<feature type="signal peptide" evidence="1">
    <location>
        <begin position="1"/>
        <end position="28"/>
    </location>
</feature>
<dbReference type="EMBL" id="LC052632">
    <property type="protein sequence ID" value="BAT25214.1"/>
    <property type="molecule type" value="mRNA"/>
</dbReference>
<name>A0A0P0YUX0_9STRA</name>
<evidence type="ECO:0000256" key="1">
    <source>
        <dbReference type="SAM" id="SignalP"/>
    </source>
</evidence>
<feature type="non-terminal residue" evidence="2">
    <location>
        <position position="1"/>
    </location>
</feature>
<gene>
    <name evidence="2" type="primary">sOrf534</name>
</gene>
<accession>A0A0P0YUX0</accession>
<proteinExistence type="evidence at transcript level"/>
<protein>
    <submittedName>
        <fullName evidence="2">ORF534</fullName>
    </submittedName>
</protein>
<reference evidence="2" key="1">
    <citation type="submission" date="2015-04" db="EMBL/GenBank/DDBJ databases">
        <title>Plastid of Nitzschia.</title>
        <authorList>
            <person name="Kamikawa R."/>
        </authorList>
    </citation>
    <scope>NUCLEOTIDE SEQUENCE</scope>
</reference>